<dbReference type="InterPro" id="IPR000192">
    <property type="entry name" value="Aminotrans_V_dom"/>
</dbReference>
<dbReference type="PANTHER" id="PTHR43586:SF4">
    <property type="entry name" value="ISOPENICILLIN N EPIMERASE"/>
    <property type="match status" value="1"/>
</dbReference>
<proteinExistence type="predicted"/>
<dbReference type="Pfam" id="PF00266">
    <property type="entry name" value="Aminotran_5"/>
    <property type="match status" value="1"/>
</dbReference>
<feature type="domain" description="Aminotransferase class V" evidence="1">
    <location>
        <begin position="3"/>
        <end position="371"/>
    </location>
</feature>
<evidence type="ECO:0000313" key="3">
    <source>
        <dbReference type="Proteomes" id="UP000199318"/>
    </source>
</evidence>
<accession>A0A1H9WIN7</accession>
<dbReference type="InterPro" id="IPR010969">
    <property type="entry name" value="Cys_dSase-rel_unknwn_funct"/>
</dbReference>
<dbReference type="Gene3D" id="3.90.1150.10">
    <property type="entry name" value="Aspartate Aminotransferase, domain 1"/>
    <property type="match status" value="1"/>
</dbReference>
<organism evidence="2 3">
    <name type="scientific">Salisediminibacterium halotolerans</name>
    <dbReference type="NCBI Taxonomy" id="517425"/>
    <lineage>
        <taxon>Bacteria</taxon>
        <taxon>Bacillati</taxon>
        <taxon>Bacillota</taxon>
        <taxon>Bacilli</taxon>
        <taxon>Bacillales</taxon>
        <taxon>Bacillaceae</taxon>
        <taxon>Salisediminibacterium</taxon>
    </lineage>
</organism>
<dbReference type="STRING" id="1464123.SAMN05444126_1368"/>
<dbReference type="SUPFAM" id="SSF53383">
    <property type="entry name" value="PLP-dependent transferases"/>
    <property type="match status" value="1"/>
</dbReference>
<dbReference type="AlphaFoldDB" id="A0A1H9WIN7"/>
<dbReference type="InterPro" id="IPR015422">
    <property type="entry name" value="PyrdxlP-dep_Trfase_small"/>
</dbReference>
<keyword evidence="3" id="KW-1185">Reference proteome</keyword>
<dbReference type="RefSeq" id="WP_093074871.1">
    <property type="nucleotide sequence ID" value="NZ_FOGV01000036.1"/>
</dbReference>
<dbReference type="InterPro" id="IPR015424">
    <property type="entry name" value="PyrdxlP-dep_Trfase"/>
</dbReference>
<protein>
    <submittedName>
        <fullName evidence="2">Cysteine desulfurase family protein</fullName>
    </submittedName>
</protein>
<reference evidence="3" key="1">
    <citation type="submission" date="2016-10" db="EMBL/GenBank/DDBJ databases">
        <authorList>
            <person name="de Groot N.N."/>
        </authorList>
    </citation>
    <scope>NUCLEOTIDE SEQUENCE [LARGE SCALE GENOMIC DNA]</scope>
    <source>
        <strain evidence="3">10nlg</strain>
    </source>
</reference>
<dbReference type="GO" id="GO:0003824">
    <property type="term" value="F:catalytic activity"/>
    <property type="evidence" value="ECO:0007669"/>
    <property type="project" value="UniProtKB-ARBA"/>
</dbReference>
<dbReference type="Proteomes" id="UP000199318">
    <property type="component" value="Unassembled WGS sequence"/>
</dbReference>
<name>A0A1H9WIN7_9BACI</name>
<dbReference type="OrthoDB" id="9804366at2"/>
<dbReference type="EMBL" id="FOGV01000036">
    <property type="protein sequence ID" value="SES33725.1"/>
    <property type="molecule type" value="Genomic_DNA"/>
</dbReference>
<dbReference type="Gene3D" id="3.40.640.10">
    <property type="entry name" value="Type I PLP-dependent aspartate aminotransferase-like (Major domain)"/>
    <property type="match status" value="1"/>
</dbReference>
<dbReference type="PANTHER" id="PTHR43586">
    <property type="entry name" value="CYSTEINE DESULFURASE"/>
    <property type="match status" value="1"/>
</dbReference>
<gene>
    <name evidence="2" type="ORF">SAMN05444126_1368</name>
</gene>
<comment type="caution">
    <text evidence="2">The sequence shown here is derived from an EMBL/GenBank/DDBJ whole genome shotgun (WGS) entry which is preliminary data.</text>
</comment>
<sequence>MYYFDHAASSYPKPASVAEAMKEAVNDYGANPGRSGHRLSKTAFDKVEQTRKLINEMFGGFGKDRVLFSLNATTALNQAVEGLQWEAGDRIIATDLEHNAVRRPLERLKKERGVEIDFVYPENPQNSWAEVISESLCENTKLVIVTHGSNVTGECLPIEDIGAAVKNHPALFCVDASQTAGVVPIDAENNNLDMLAFPGHKGLLGPQGTGVLLVREGIDLRPLIAGGTGSRSEDAEQPNEWPIGWESGTMNTPGIAGLAAGIAEVNRLGPAEIRRHENELACQFILSLEQLSGVEIIGPGAVPERLGVVSFRIDGVDSNELGLILDSYYNTAVRAGLHCSPLTHARYGTVETGLVRVSFGVYHSSSDVDYLTEAIVEIQQGLQGN</sequence>
<evidence type="ECO:0000259" key="1">
    <source>
        <dbReference type="Pfam" id="PF00266"/>
    </source>
</evidence>
<dbReference type="NCBIfam" id="TIGR01977">
    <property type="entry name" value="am_tr_V_EF2568"/>
    <property type="match status" value="1"/>
</dbReference>
<dbReference type="InterPro" id="IPR015421">
    <property type="entry name" value="PyrdxlP-dep_Trfase_major"/>
</dbReference>
<evidence type="ECO:0000313" key="2">
    <source>
        <dbReference type="EMBL" id="SES33725.1"/>
    </source>
</evidence>